<dbReference type="Gene3D" id="3.40.50.450">
    <property type="match status" value="1"/>
</dbReference>
<gene>
    <name evidence="1" type="ORF">LCGC14_1639420</name>
</gene>
<comment type="caution">
    <text evidence="1">The sequence shown here is derived from an EMBL/GenBank/DDBJ whole genome shotgun (WGS) entry which is preliminary data.</text>
</comment>
<accession>A0A0F9IMN0</accession>
<evidence type="ECO:0008006" key="2">
    <source>
        <dbReference type="Google" id="ProtNLM"/>
    </source>
</evidence>
<dbReference type="SUPFAM" id="SSF52309">
    <property type="entry name" value="N-(deoxy)ribosyltransferase-like"/>
    <property type="match status" value="1"/>
</dbReference>
<dbReference type="EMBL" id="LAZR01013640">
    <property type="protein sequence ID" value="KKM21044.1"/>
    <property type="molecule type" value="Genomic_DNA"/>
</dbReference>
<dbReference type="AlphaFoldDB" id="A0A0F9IMN0"/>
<evidence type="ECO:0000313" key="1">
    <source>
        <dbReference type="EMBL" id="KKM21044.1"/>
    </source>
</evidence>
<name>A0A0F9IMN0_9ZZZZ</name>
<proteinExistence type="predicted"/>
<protein>
    <recommendedName>
        <fullName evidence="2">2'-deoxynucleoside 5'-phosphate N-hydrolase 1</fullName>
    </recommendedName>
</protein>
<sequence>MVCGSIGYGDINIIIQMQQFLRENGFNIIDQLSENNNYSKVEDFREEFELSHKIASHDLSIIEKSDIIVVVYTSPSSGIGIEMYKAHEMNKLVILFAISNIKSPWLIYLSDVIVSSKENLLSELKLRI</sequence>
<reference evidence="1" key="1">
    <citation type="journal article" date="2015" name="Nature">
        <title>Complex archaea that bridge the gap between prokaryotes and eukaryotes.</title>
        <authorList>
            <person name="Spang A."/>
            <person name="Saw J.H."/>
            <person name="Jorgensen S.L."/>
            <person name="Zaremba-Niedzwiedzka K."/>
            <person name="Martijn J."/>
            <person name="Lind A.E."/>
            <person name="van Eijk R."/>
            <person name="Schleper C."/>
            <person name="Guy L."/>
            <person name="Ettema T.J."/>
        </authorList>
    </citation>
    <scope>NUCLEOTIDE SEQUENCE</scope>
</reference>
<organism evidence="1">
    <name type="scientific">marine sediment metagenome</name>
    <dbReference type="NCBI Taxonomy" id="412755"/>
    <lineage>
        <taxon>unclassified sequences</taxon>
        <taxon>metagenomes</taxon>
        <taxon>ecological metagenomes</taxon>
    </lineage>
</organism>